<proteinExistence type="predicted"/>
<name>A0A7J7P192_9MAGN</name>
<dbReference type="EMBL" id="JACGCM010000354">
    <property type="protein sequence ID" value="KAF6173195.1"/>
    <property type="molecule type" value="Genomic_DNA"/>
</dbReference>
<keyword evidence="3" id="KW-1185">Reference proteome</keyword>
<evidence type="ECO:0000313" key="2">
    <source>
        <dbReference type="EMBL" id="KAF6173195.1"/>
    </source>
</evidence>
<comment type="caution">
    <text evidence="2">The sequence shown here is derived from an EMBL/GenBank/DDBJ whole genome shotgun (WGS) entry which is preliminary data.</text>
</comment>
<organism evidence="2 3">
    <name type="scientific">Kingdonia uniflora</name>
    <dbReference type="NCBI Taxonomy" id="39325"/>
    <lineage>
        <taxon>Eukaryota</taxon>
        <taxon>Viridiplantae</taxon>
        <taxon>Streptophyta</taxon>
        <taxon>Embryophyta</taxon>
        <taxon>Tracheophyta</taxon>
        <taxon>Spermatophyta</taxon>
        <taxon>Magnoliopsida</taxon>
        <taxon>Ranunculales</taxon>
        <taxon>Circaeasteraceae</taxon>
        <taxon>Kingdonia</taxon>
    </lineage>
</organism>
<dbReference type="AlphaFoldDB" id="A0A7J7P192"/>
<protein>
    <submittedName>
        <fullName evidence="2">Uncharacterized protein</fullName>
    </submittedName>
</protein>
<sequence length="94" mass="10336">MVLVVKPVMVCLSFKAVKVNALNAHVDRCLLAQSSTTKKRAKVVVAMGKMKKKLSKVPKKISIVEIFSVAPQIDNDNEEEEKSSKGVAKKLKVK</sequence>
<accession>A0A7J7P192</accession>
<evidence type="ECO:0000313" key="3">
    <source>
        <dbReference type="Proteomes" id="UP000541444"/>
    </source>
</evidence>
<feature type="region of interest" description="Disordered" evidence="1">
    <location>
        <begin position="75"/>
        <end position="94"/>
    </location>
</feature>
<dbReference type="Proteomes" id="UP000541444">
    <property type="component" value="Unassembled WGS sequence"/>
</dbReference>
<reference evidence="2 3" key="1">
    <citation type="journal article" date="2020" name="IScience">
        <title>Genome Sequencing of the Endangered Kingdonia uniflora (Circaeasteraceae, Ranunculales) Reveals Potential Mechanisms of Evolutionary Specialization.</title>
        <authorList>
            <person name="Sun Y."/>
            <person name="Deng T."/>
            <person name="Zhang A."/>
            <person name="Moore M.J."/>
            <person name="Landis J.B."/>
            <person name="Lin N."/>
            <person name="Zhang H."/>
            <person name="Zhang X."/>
            <person name="Huang J."/>
            <person name="Zhang X."/>
            <person name="Sun H."/>
            <person name="Wang H."/>
        </authorList>
    </citation>
    <scope>NUCLEOTIDE SEQUENCE [LARGE SCALE GENOMIC DNA]</scope>
    <source>
        <strain evidence="2">TB1705</strain>
        <tissue evidence="2">Leaf</tissue>
    </source>
</reference>
<gene>
    <name evidence="2" type="ORF">GIB67_028493</name>
</gene>
<evidence type="ECO:0000256" key="1">
    <source>
        <dbReference type="SAM" id="MobiDB-lite"/>
    </source>
</evidence>